<evidence type="ECO:0000313" key="2">
    <source>
        <dbReference type="Proteomes" id="UP000318081"/>
    </source>
</evidence>
<dbReference type="Proteomes" id="UP000318081">
    <property type="component" value="Chromosome"/>
</dbReference>
<dbReference type="EMBL" id="CP036432">
    <property type="protein sequence ID" value="QDV88291.1"/>
    <property type="molecule type" value="Genomic_DNA"/>
</dbReference>
<name>A0ABX5Y5L4_9BACT</name>
<accession>A0ABX5Y5L4</accession>
<keyword evidence="2" id="KW-1185">Reference proteome</keyword>
<dbReference type="RefSeq" id="WP_145220490.1">
    <property type="nucleotide sequence ID" value="NZ_CP036432.1"/>
</dbReference>
<evidence type="ECO:0008006" key="3">
    <source>
        <dbReference type="Google" id="ProtNLM"/>
    </source>
</evidence>
<reference evidence="1 2" key="1">
    <citation type="submission" date="2019-02" db="EMBL/GenBank/DDBJ databases">
        <title>Deep-cultivation of Planctomycetes and their phenomic and genomic characterization uncovers novel biology.</title>
        <authorList>
            <person name="Wiegand S."/>
            <person name="Jogler M."/>
            <person name="Boedeker C."/>
            <person name="Pinto D."/>
            <person name="Vollmers J."/>
            <person name="Rivas-Marin E."/>
            <person name="Kohn T."/>
            <person name="Peeters S.H."/>
            <person name="Heuer A."/>
            <person name="Rast P."/>
            <person name="Oberbeckmann S."/>
            <person name="Bunk B."/>
            <person name="Jeske O."/>
            <person name="Meyerdierks A."/>
            <person name="Storesund J.E."/>
            <person name="Kallscheuer N."/>
            <person name="Luecker S."/>
            <person name="Lage O.M."/>
            <person name="Pohl T."/>
            <person name="Merkel B.J."/>
            <person name="Hornburger P."/>
            <person name="Mueller R.-W."/>
            <person name="Bruemmer F."/>
            <person name="Labrenz M."/>
            <person name="Spormann A.M."/>
            <person name="Op den Camp H."/>
            <person name="Overmann J."/>
            <person name="Amann R."/>
            <person name="Jetten M.S.M."/>
            <person name="Mascher T."/>
            <person name="Medema M.H."/>
            <person name="Devos D.P."/>
            <person name="Kaster A.-K."/>
            <person name="Ovreas L."/>
            <person name="Rohde M."/>
            <person name="Galperin M.Y."/>
            <person name="Jogler C."/>
        </authorList>
    </citation>
    <scope>NUCLEOTIDE SEQUENCE [LARGE SCALE GENOMIC DNA]</scope>
    <source>
        <strain evidence="1 2">TBK1r</strain>
    </source>
</reference>
<gene>
    <name evidence="1" type="ORF">TBK1r_73230</name>
</gene>
<protein>
    <recommendedName>
        <fullName evidence="3">Response regulatory domain-containing protein</fullName>
    </recommendedName>
</protein>
<organism evidence="1 2">
    <name type="scientific">Stieleria magnilauensis</name>
    <dbReference type="NCBI Taxonomy" id="2527963"/>
    <lineage>
        <taxon>Bacteria</taxon>
        <taxon>Pseudomonadati</taxon>
        <taxon>Planctomycetota</taxon>
        <taxon>Planctomycetia</taxon>
        <taxon>Pirellulales</taxon>
        <taxon>Pirellulaceae</taxon>
        <taxon>Stieleria</taxon>
    </lineage>
</organism>
<sequence length="160" mass="17492">MNHFATVSKASRVIPFWVCESGRRWSDAAKRFVGPFQHDAGVDASGQDLGSGQPTFHVQVLDAAKIRALIAGQSDLVVLWELSAENTSAVALHVAQIGASRPDVMQWAAIDDVSRHPSDRLALRIRELGVSAVLHQPQELALLARLVRRRFSGLSSKSKF</sequence>
<evidence type="ECO:0000313" key="1">
    <source>
        <dbReference type="EMBL" id="QDV88291.1"/>
    </source>
</evidence>
<proteinExistence type="predicted"/>